<proteinExistence type="predicted"/>
<name>A0A0Q9YJ07_9BACI</name>
<evidence type="ECO:0000313" key="1">
    <source>
        <dbReference type="EMBL" id="KRG16711.1"/>
    </source>
</evidence>
<dbReference type="PANTHER" id="PTHR37808:SF3">
    <property type="entry name" value="SPORE GERMINATION PROTEIN GERPA-RELATED"/>
    <property type="match status" value="1"/>
</dbReference>
<gene>
    <name evidence="1" type="ORF">ACA29_04430</name>
</gene>
<comment type="caution">
    <text evidence="1">The sequence shown here is derived from an EMBL/GenBank/DDBJ whole genome shotgun (WGS) entry which is preliminary data.</text>
</comment>
<sequence>MPGFVGAVQIISIGSSGIFNVGDVFQLHPVSSSKVFSGAGSFNTGDKIAVTNHYSNTNTYDNDAMDQGIMFTL</sequence>
<dbReference type="PATRIC" id="fig|217031.4.peg.1482"/>
<dbReference type="InterPro" id="IPR019618">
    <property type="entry name" value="Spore_germination_GerPA"/>
</dbReference>
<reference evidence="1 2" key="1">
    <citation type="submission" date="2015-06" db="EMBL/GenBank/DDBJ databases">
        <title>Genome sequencing project of Bacillus galactosidilyticus PL133.</title>
        <authorList>
            <person name="Gaiero J."/>
            <person name="Nicol R."/>
            <person name="Habash M."/>
        </authorList>
    </citation>
    <scope>NUCLEOTIDE SEQUENCE [LARGE SCALE GENOMIC DNA]</scope>
    <source>
        <strain evidence="1 2">PL133</strain>
    </source>
</reference>
<dbReference type="AlphaFoldDB" id="A0A0Q9YJ07"/>
<dbReference type="EMBL" id="LGPB01000036">
    <property type="protein sequence ID" value="KRG16711.1"/>
    <property type="molecule type" value="Genomic_DNA"/>
</dbReference>
<organism evidence="1 2">
    <name type="scientific">Lederbergia galactosidilytica</name>
    <dbReference type="NCBI Taxonomy" id="217031"/>
    <lineage>
        <taxon>Bacteria</taxon>
        <taxon>Bacillati</taxon>
        <taxon>Bacillota</taxon>
        <taxon>Bacilli</taxon>
        <taxon>Bacillales</taxon>
        <taxon>Bacillaceae</taxon>
        <taxon>Lederbergia</taxon>
    </lineage>
</organism>
<dbReference type="Proteomes" id="UP000053881">
    <property type="component" value="Unassembled WGS sequence"/>
</dbReference>
<accession>A0A0Q9YJ07</accession>
<dbReference type="PANTHER" id="PTHR37808">
    <property type="entry name" value="SPORE GERMINATION PROTEIN-LIKE PROTEIN YDZR-RELATED"/>
    <property type="match status" value="1"/>
</dbReference>
<protein>
    <submittedName>
        <fullName evidence="1">Spore gernimation protein GerPA</fullName>
    </submittedName>
</protein>
<dbReference type="Pfam" id="PF10676">
    <property type="entry name" value="gerPA"/>
    <property type="match status" value="1"/>
</dbReference>
<evidence type="ECO:0000313" key="2">
    <source>
        <dbReference type="Proteomes" id="UP000053881"/>
    </source>
</evidence>